<evidence type="ECO:0000259" key="9">
    <source>
        <dbReference type="Pfam" id="PF13460"/>
    </source>
</evidence>
<evidence type="ECO:0000256" key="8">
    <source>
        <dbReference type="ARBA" id="ARBA00049498"/>
    </source>
</evidence>
<evidence type="ECO:0000256" key="3">
    <source>
        <dbReference type="ARBA" id="ARBA00022946"/>
    </source>
</evidence>
<dbReference type="SUPFAM" id="SSF51735">
    <property type="entry name" value="NAD(P)-binding Rossmann-fold domains"/>
    <property type="match status" value="1"/>
</dbReference>
<comment type="catalytic activity">
    <reaction evidence="8">
        <text>protochlorophyllide a + NADP(+) = 3,8-divinyl protochlorophyllide a + NADPH + H(+)</text>
        <dbReference type="Rhea" id="RHEA:48884"/>
        <dbReference type="ChEBI" id="CHEBI:15378"/>
        <dbReference type="ChEBI" id="CHEBI:57783"/>
        <dbReference type="ChEBI" id="CHEBI:58349"/>
        <dbReference type="ChEBI" id="CHEBI:58632"/>
        <dbReference type="ChEBI" id="CHEBI:83350"/>
        <dbReference type="EC" id="1.3.1.75"/>
    </reaction>
</comment>
<dbReference type="PANTHER" id="PTHR47378:SF1">
    <property type="entry name" value="DIVINYL CHLOROPHYLLIDE A 8-VINYL-REDUCTASE, CHLOROPLASTIC"/>
    <property type="match status" value="1"/>
</dbReference>
<dbReference type="InterPro" id="IPR036291">
    <property type="entry name" value="NAD(P)-bd_dom_sf"/>
</dbReference>
<gene>
    <name evidence="10" type="ordered locus">Cvib_0527</name>
</gene>
<dbReference type="UniPathway" id="UPA00668"/>
<dbReference type="EMBL" id="CP000607">
    <property type="protein sequence ID" value="ABP36549.1"/>
    <property type="molecule type" value="Genomic_DNA"/>
</dbReference>
<proteinExistence type="predicted"/>
<dbReference type="GO" id="GO:0033728">
    <property type="term" value="F:3,8-divinyl protochlorophyllide a 8-vinyl-reductase (NADPH) activity"/>
    <property type="evidence" value="ECO:0007669"/>
    <property type="project" value="UniProtKB-EC"/>
</dbReference>
<accession>A4SDJ0</accession>
<keyword evidence="4" id="KW-0560">Oxidoreductase</keyword>
<comment type="pathway">
    <text evidence="1">Porphyrin-containing compound metabolism; chlorophyll biosynthesis.</text>
</comment>
<sequence>MSKSEKQPFIRHSIVNTLPDNQSRHSAPGTETPKRIFVVGATGYIGKFVTRELAARGHKVVSFARPRSGVNATATEEETRRQLDGSEVRFGDVGNPESIVRDGICGERFDAVVSCLTSRTGGVEDSWAIDYQATRNALDAGLGAGISQFILLSAICVQKPMLEFQRAKLQFERELIASGVTYSIVRPTAFFKSIAGQVEKVKNGSPYLMFGDGTLTACKPISEADLARFMADCLEDADKKNRILPIGGPGRAITAKEQGEMLFELLGREPKFRRAPIQMFDIIIPILATLSKLFPNLKDKAEFARIGKYYCSESMLVLNPETGRYDEEMTPSYGTDTLRNFYARVLKEGLAGQELGAHAVF</sequence>
<dbReference type="GO" id="GO:0015995">
    <property type="term" value="P:chlorophyll biosynthetic process"/>
    <property type="evidence" value="ECO:0007669"/>
    <property type="project" value="UniProtKB-UniPathway"/>
</dbReference>
<dbReference type="OrthoDB" id="9803892at2"/>
<evidence type="ECO:0000256" key="6">
    <source>
        <dbReference type="ARBA" id="ARBA00024059"/>
    </source>
</evidence>
<evidence type="ECO:0000256" key="7">
    <source>
        <dbReference type="ARBA" id="ARBA00024089"/>
    </source>
</evidence>
<dbReference type="InterPro" id="IPR044201">
    <property type="entry name" value="DVR-like"/>
</dbReference>
<name>A4SDJ0_CHLPM</name>
<dbReference type="CDD" id="cd05243">
    <property type="entry name" value="SDR_a5"/>
    <property type="match status" value="1"/>
</dbReference>
<dbReference type="InterPro" id="IPR016040">
    <property type="entry name" value="NAD(P)-bd_dom"/>
</dbReference>
<dbReference type="KEGG" id="pvi:Cvib_0527"/>
<dbReference type="eggNOG" id="COG0702">
    <property type="taxonomic scope" value="Bacteria"/>
</dbReference>
<dbReference type="PANTHER" id="PTHR47378">
    <property type="entry name" value="DIVINYL CHLOROPHYLLIDE A 8-VINYL-REDUCTASE, CHLOROPLASTIC"/>
    <property type="match status" value="1"/>
</dbReference>
<evidence type="ECO:0000313" key="10">
    <source>
        <dbReference type="EMBL" id="ABP36549.1"/>
    </source>
</evidence>
<evidence type="ECO:0000256" key="2">
    <source>
        <dbReference type="ARBA" id="ARBA00022857"/>
    </source>
</evidence>
<feature type="domain" description="NAD(P)-binding" evidence="9">
    <location>
        <begin position="40"/>
        <end position="236"/>
    </location>
</feature>
<dbReference type="Gene3D" id="3.40.50.720">
    <property type="entry name" value="NAD(P)-binding Rossmann-like Domain"/>
    <property type="match status" value="1"/>
</dbReference>
<evidence type="ECO:0000256" key="4">
    <source>
        <dbReference type="ARBA" id="ARBA00023002"/>
    </source>
</evidence>
<keyword evidence="3" id="KW-0809">Transit peptide</keyword>
<evidence type="ECO:0000256" key="5">
    <source>
        <dbReference type="ARBA" id="ARBA00023171"/>
    </source>
</evidence>
<reference evidence="10" key="1">
    <citation type="submission" date="2007-03" db="EMBL/GenBank/DDBJ databases">
        <title>Complete sequence of Prosthecochloris vibrioformis DSM 265.</title>
        <authorList>
            <consortium name="US DOE Joint Genome Institute"/>
            <person name="Copeland A."/>
            <person name="Lucas S."/>
            <person name="Lapidus A."/>
            <person name="Barry K."/>
            <person name="Detter J.C."/>
            <person name="Glavina del Rio T."/>
            <person name="Hammon N."/>
            <person name="Israni S."/>
            <person name="Pitluck S."/>
            <person name="Schmutz J."/>
            <person name="Larimer F."/>
            <person name="Land M."/>
            <person name="Hauser L."/>
            <person name="Mikhailova N."/>
            <person name="Li T."/>
            <person name="Overmann J."/>
            <person name="Schuster S.C."/>
            <person name="Bryant D.A."/>
            <person name="Richardson P."/>
        </authorList>
    </citation>
    <scope>NUCLEOTIDE SEQUENCE [LARGE SCALE GENOMIC DNA]</scope>
    <source>
        <strain evidence="10">DSM 265</strain>
    </source>
</reference>
<keyword evidence="2" id="KW-0521">NADP</keyword>
<dbReference type="Pfam" id="PF13460">
    <property type="entry name" value="NAD_binding_10"/>
    <property type="match status" value="1"/>
</dbReference>
<dbReference type="STRING" id="290318.Cvib_0527"/>
<organism evidence="10">
    <name type="scientific">Chlorobium phaeovibrioides (strain DSM 265 / 1930)</name>
    <name type="common">Prosthecochloris vibrioformis (strain DSM 265)</name>
    <dbReference type="NCBI Taxonomy" id="290318"/>
    <lineage>
        <taxon>Bacteria</taxon>
        <taxon>Pseudomonadati</taxon>
        <taxon>Chlorobiota</taxon>
        <taxon>Chlorobiia</taxon>
        <taxon>Chlorobiales</taxon>
        <taxon>Chlorobiaceae</taxon>
        <taxon>Chlorobium/Pelodictyon group</taxon>
        <taxon>Chlorobium</taxon>
    </lineage>
</organism>
<evidence type="ECO:0000256" key="1">
    <source>
        <dbReference type="ARBA" id="ARBA00005173"/>
    </source>
</evidence>
<dbReference type="EC" id="1.3.1.75" evidence="6"/>
<dbReference type="HOGENOM" id="CLU_043999_0_0_10"/>
<dbReference type="AlphaFoldDB" id="A4SDJ0"/>
<protein>
    <recommendedName>
        <fullName evidence="7">Divinyl chlorophyllide a 8-vinyl-reductase, chloroplastic</fullName>
        <ecNumber evidence="6">1.3.1.75</ecNumber>
    </recommendedName>
</protein>
<keyword evidence="5" id="KW-0149">Chlorophyll biosynthesis</keyword>